<feature type="compositionally biased region" description="Low complexity" evidence="14">
    <location>
        <begin position="461"/>
        <end position="477"/>
    </location>
</feature>
<evidence type="ECO:0000256" key="11">
    <source>
        <dbReference type="ARBA" id="ARBA00042864"/>
    </source>
</evidence>
<dbReference type="Gene3D" id="3.30.470.20">
    <property type="entry name" value="ATP-grasp fold, B domain"/>
    <property type="match status" value="1"/>
</dbReference>
<dbReference type="SUPFAM" id="SSF51246">
    <property type="entry name" value="Rudiment single hybrid motif"/>
    <property type="match status" value="1"/>
</dbReference>
<dbReference type="EMBL" id="JXBB01000060">
    <property type="protein sequence ID" value="OAR03449.1"/>
    <property type="molecule type" value="Genomic_DNA"/>
</dbReference>
<dbReference type="SUPFAM" id="SSF52440">
    <property type="entry name" value="PreATP-grasp domain"/>
    <property type="match status" value="1"/>
</dbReference>
<sequence>MRTMRVLIIGGGGREHALGWAIRRSAERSGRAVALFFAPGNAGTEAIGTNVPLSATDADGLAAWAKEAAIDLAVVGPEAPLMAGVADRFRARGLKVVGPERAAARLEGSKAFAKALMAATGVPTAEFRVVDDAAAARRAVAEFGFPVVLKADGLAQGKGVLIARDHTEAEAALAAFFVERRFGDAAARIVVERFLPGREVSVMGAVAGEAVVLFPPVRDYKRAYDGDAGPNTGGMGAILPPPDVTPEGLGRIEREVFRPILAGLKERGLEYRGILYAGLMLTPEGPKVLEFNVRFGDPETQALVVGAPLDWLALLSAVADGTLDPSDPALRRPAGAKAPQAAVAVVAAREGYPTESRPPIELPALDGDPPARLRKEGAPGDRAPLEEAPDELVLFHAGTFRRAGKLFAGSGRVFALVAGGASLSAARARAYDALRRLLPAESGLFYRTDIGEKEAAEMDVGEPGAKAPGDGAGPEAP</sequence>
<proteinExistence type="inferred from homology"/>
<dbReference type="InterPro" id="IPR013815">
    <property type="entry name" value="ATP_grasp_subdomain_1"/>
</dbReference>
<dbReference type="PANTHER" id="PTHR43472:SF1">
    <property type="entry name" value="PHOSPHORIBOSYLAMINE--GLYCINE LIGASE, CHLOROPLASTIC"/>
    <property type="match status" value="1"/>
</dbReference>
<dbReference type="InterPro" id="IPR020559">
    <property type="entry name" value="PRibGlycinamide_synth_CS"/>
</dbReference>
<gene>
    <name evidence="12" type="primary">purD</name>
    <name evidence="16" type="ORF">SA87_01610</name>
</gene>
<comment type="caution">
    <text evidence="16">The sequence shown here is derived from an EMBL/GenBank/DDBJ whole genome shotgun (WGS) entry which is preliminary data.</text>
</comment>
<keyword evidence="5 12" id="KW-0436">Ligase</keyword>
<dbReference type="Pfam" id="PF02844">
    <property type="entry name" value="GARS_N"/>
    <property type="match status" value="1"/>
</dbReference>
<comment type="similarity">
    <text evidence="9 12">Belongs to the GARS family.</text>
</comment>
<comment type="catalytic activity">
    <reaction evidence="12">
        <text>5-phospho-beta-D-ribosylamine + glycine + ATP = N(1)-(5-phospho-beta-D-ribosyl)glycinamide + ADP + phosphate + H(+)</text>
        <dbReference type="Rhea" id="RHEA:17453"/>
        <dbReference type="ChEBI" id="CHEBI:15378"/>
        <dbReference type="ChEBI" id="CHEBI:30616"/>
        <dbReference type="ChEBI" id="CHEBI:43474"/>
        <dbReference type="ChEBI" id="CHEBI:57305"/>
        <dbReference type="ChEBI" id="CHEBI:58681"/>
        <dbReference type="ChEBI" id="CHEBI:143788"/>
        <dbReference type="ChEBI" id="CHEBI:456216"/>
        <dbReference type="EC" id="6.3.4.13"/>
    </reaction>
</comment>
<evidence type="ECO:0000256" key="14">
    <source>
        <dbReference type="SAM" id="MobiDB-lite"/>
    </source>
</evidence>
<evidence type="ECO:0000256" key="13">
    <source>
        <dbReference type="PROSITE-ProRule" id="PRU00409"/>
    </source>
</evidence>
<dbReference type="InterPro" id="IPR000115">
    <property type="entry name" value="PRibGlycinamide_synth"/>
</dbReference>
<dbReference type="SMART" id="SM01209">
    <property type="entry name" value="GARS_A"/>
    <property type="match status" value="1"/>
</dbReference>
<dbReference type="PROSITE" id="PS50975">
    <property type="entry name" value="ATP_GRASP"/>
    <property type="match status" value="1"/>
</dbReference>
<comment type="pathway">
    <text evidence="3 12">Purine metabolism; IMP biosynthesis via de novo pathway; N(1)-(5-phospho-D-ribosyl)glycinamide from 5-phospho-alpha-D-ribose 1-diphosphate: step 2/2.</text>
</comment>
<dbReference type="EC" id="6.3.4.13" evidence="4 12"/>
<dbReference type="Pfam" id="PF02843">
    <property type="entry name" value="GARS_C"/>
    <property type="match status" value="1"/>
</dbReference>
<evidence type="ECO:0000256" key="3">
    <source>
        <dbReference type="ARBA" id="ARBA00005174"/>
    </source>
</evidence>
<keyword evidence="8 13" id="KW-0067">ATP-binding</keyword>
<evidence type="ECO:0000256" key="10">
    <source>
        <dbReference type="ARBA" id="ARBA00042242"/>
    </source>
</evidence>
<dbReference type="STRING" id="1484.SA87_01610"/>
<comment type="cofactor">
    <cofactor evidence="2">
        <name>Mg(2+)</name>
        <dbReference type="ChEBI" id="CHEBI:18420"/>
    </cofactor>
</comment>
<dbReference type="PROSITE" id="PS00184">
    <property type="entry name" value="GARS"/>
    <property type="match status" value="1"/>
</dbReference>
<dbReference type="InterPro" id="IPR011054">
    <property type="entry name" value="Rudment_hybrid_motif"/>
</dbReference>
<evidence type="ECO:0000256" key="4">
    <source>
        <dbReference type="ARBA" id="ARBA00013255"/>
    </source>
</evidence>
<reference evidence="16 17" key="1">
    <citation type="submission" date="2015-09" db="EMBL/GenBank/DDBJ databases">
        <title>Draft genome sequence of Hydrogenibacillus schlegelii DSM 2000.</title>
        <authorList>
            <person name="Hemp J."/>
        </authorList>
    </citation>
    <scope>NUCLEOTIDE SEQUENCE [LARGE SCALE GENOMIC DNA]</scope>
    <source>
        <strain evidence="16 17">MA 48</strain>
    </source>
</reference>
<dbReference type="Gene3D" id="3.40.50.20">
    <property type="match status" value="1"/>
</dbReference>
<evidence type="ECO:0000313" key="17">
    <source>
        <dbReference type="Proteomes" id="UP000243024"/>
    </source>
</evidence>
<dbReference type="InterPro" id="IPR020562">
    <property type="entry name" value="PRibGlycinamide_synth_N"/>
</dbReference>
<evidence type="ECO:0000313" key="16">
    <source>
        <dbReference type="EMBL" id="OAR03449.1"/>
    </source>
</evidence>
<dbReference type="SUPFAM" id="SSF56059">
    <property type="entry name" value="Glutathione synthetase ATP-binding domain-like"/>
    <property type="match status" value="1"/>
</dbReference>
<evidence type="ECO:0000256" key="9">
    <source>
        <dbReference type="ARBA" id="ARBA00038345"/>
    </source>
</evidence>
<evidence type="ECO:0000256" key="2">
    <source>
        <dbReference type="ARBA" id="ARBA00001946"/>
    </source>
</evidence>
<feature type="region of interest" description="Disordered" evidence="14">
    <location>
        <begin position="352"/>
        <end position="384"/>
    </location>
</feature>
<keyword evidence="17" id="KW-1185">Reference proteome</keyword>
<dbReference type="InterPro" id="IPR016185">
    <property type="entry name" value="PreATP-grasp_dom_sf"/>
</dbReference>
<dbReference type="Pfam" id="PF01071">
    <property type="entry name" value="GARS_A"/>
    <property type="match status" value="1"/>
</dbReference>
<evidence type="ECO:0000256" key="8">
    <source>
        <dbReference type="ARBA" id="ARBA00022840"/>
    </source>
</evidence>
<protein>
    <recommendedName>
        <fullName evidence="4 12">Phosphoribosylamine--glycine ligase</fullName>
        <ecNumber evidence="4 12">6.3.4.13</ecNumber>
    </recommendedName>
    <alternativeName>
        <fullName evidence="12">GARS</fullName>
    </alternativeName>
    <alternativeName>
        <fullName evidence="10 12">Glycinamide ribonucleotide synthetase</fullName>
    </alternativeName>
    <alternativeName>
        <fullName evidence="11 12">Phosphoribosylglycinamide synthetase</fullName>
    </alternativeName>
</protein>
<dbReference type="Gene3D" id="3.30.1490.20">
    <property type="entry name" value="ATP-grasp fold, A domain"/>
    <property type="match status" value="1"/>
</dbReference>
<dbReference type="SMART" id="SM01210">
    <property type="entry name" value="GARS_C"/>
    <property type="match status" value="1"/>
</dbReference>
<evidence type="ECO:0000256" key="1">
    <source>
        <dbReference type="ARBA" id="ARBA00001936"/>
    </source>
</evidence>
<evidence type="ECO:0000256" key="12">
    <source>
        <dbReference type="HAMAP-Rule" id="MF_00138"/>
    </source>
</evidence>
<dbReference type="InterPro" id="IPR011761">
    <property type="entry name" value="ATP-grasp"/>
</dbReference>
<feature type="domain" description="ATP-grasp" evidence="15">
    <location>
        <begin position="114"/>
        <end position="320"/>
    </location>
</feature>
<dbReference type="NCBIfam" id="TIGR00877">
    <property type="entry name" value="purD"/>
    <property type="match status" value="1"/>
</dbReference>
<dbReference type="InterPro" id="IPR037123">
    <property type="entry name" value="PRibGlycinamide_synth_C_sf"/>
</dbReference>
<dbReference type="RefSeq" id="WP_066441460.1">
    <property type="nucleotide sequence ID" value="NZ_CBCSAS010000017.1"/>
</dbReference>
<keyword evidence="7 12" id="KW-0658">Purine biosynthesis</keyword>
<dbReference type="GO" id="GO:0005524">
    <property type="term" value="F:ATP binding"/>
    <property type="evidence" value="ECO:0007669"/>
    <property type="project" value="UniProtKB-UniRule"/>
</dbReference>
<keyword evidence="6 13" id="KW-0547">Nucleotide-binding</keyword>
<name>A0A179INT3_HYDSH</name>
<evidence type="ECO:0000256" key="5">
    <source>
        <dbReference type="ARBA" id="ARBA00022598"/>
    </source>
</evidence>
<feature type="compositionally biased region" description="Basic and acidic residues" evidence="14">
    <location>
        <begin position="369"/>
        <end position="384"/>
    </location>
</feature>
<dbReference type="AlphaFoldDB" id="A0A179INT3"/>
<evidence type="ECO:0000259" key="15">
    <source>
        <dbReference type="PROSITE" id="PS50975"/>
    </source>
</evidence>
<dbReference type="GO" id="GO:0004637">
    <property type="term" value="F:phosphoribosylamine-glycine ligase activity"/>
    <property type="evidence" value="ECO:0007669"/>
    <property type="project" value="UniProtKB-UniRule"/>
</dbReference>
<organism evidence="16 17">
    <name type="scientific">Hydrogenibacillus schlegelii</name>
    <name type="common">Bacillus schlegelii</name>
    <dbReference type="NCBI Taxonomy" id="1484"/>
    <lineage>
        <taxon>Bacteria</taxon>
        <taxon>Bacillati</taxon>
        <taxon>Bacillota</taxon>
        <taxon>Bacilli</taxon>
        <taxon>Bacillales</taxon>
        <taxon>Bacillales Family X. Incertae Sedis</taxon>
        <taxon>Hydrogenibacillus</taxon>
    </lineage>
</organism>
<accession>A0A179INT3</accession>
<feature type="region of interest" description="Disordered" evidence="14">
    <location>
        <begin position="455"/>
        <end position="477"/>
    </location>
</feature>
<dbReference type="Gene3D" id="3.90.600.10">
    <property type="entry name" value="Phosphoribosylglycinamide synthetase, C-terminal domain"/>
    <property type="match status" value="1"/>
</dbReference>
<dbReference type="HAMAP" id="MF_00138">
    <property type="entry name" value="GARS"/>
    <property type="match status" value="1"/>
</dbReference>
<dbReference type="GO" id="GO:0009113">
    <property type="term" value="P:purine nucleobase biosynthetic process"/>
    <property type="evidence" value="ECO:0007669"/>
    <property type="project" value="InterPro"/>
</dbReference>
<comment type="cofactor">
    <cofactor evidence="1">
        <name>Mn(2+)</name>
        <dbReference type="ChEBI" id="CHEBI:29035"/>
    </cofactor>
</comment>
<dbReference type="InterPro" id="IPR020561">
    <property type="entry name" value="PRibGlycinamid_synth_ATP-grasp"/>
</dbReference>
<evidence type="ECO:0000256" key="6">
    <source>
        <dbReference type="ARBA" id="ARBA00022741"/>
    </source>
</evidence>
<dbReference type="GO" id="GO:0006189">
    <property type="term" value="P:'de novo' IMP biosynthetic process"/>
    <property type="evidence" value="ECO:0007669"/>
    <property type="project" value="UniProtKB-UniRule"/>
</dbReference>
<dbReference type="GO" id="GO:0046872">
    <property type="term" value="F:metal ion binding"/>
    <property type="evidence" value="ECO:0007669"/>
    <property type="project" value="InterPro"/>
</dbReference>
<evidence type="ECO:0000256" key="7">
    <source>
        <dbReference type="ARBA" id="ARBA00022755"/>
    </source>
</evidence>
<dbReference type="Proteomes" id="UP000243024">
    <property type="component" value="Unassembled WGS sequence"/>
</dbReference>
<dbReference type="PANTHER" id="PTHR43472">
    <property type="entry name" value="PHOSPHORIBOSYLAMINE--GLYCINE LIGASE"/>
    <property type="match status" value="1"/>
</dbReference>
<dbReference type="UniPathway" id="UPA00074">
    <property type="reaction ID" value="UER00125"/>
</dbReference>
<dbReference type="InterPro" id="IPR020560">
    <property type="entry name" value="PRibGlycinamide_synth_C-dom"/>
</dbReference>